<reference evidence="1 2" key="1">
    <citation type="submission" date="2020-09" db="EMBL/GenBank/DDBJ databases">
        <title>Isolation and identification of active actinomycetes.</title>
        <authorList>
            <person name="Li X."/>
        </authorList>
    </citation>
    <scope>NUCLEOTIDE SEQUENCE [LARGE SCALE GENOMIC DNA]</scope>
    <source>
        <strain evidence="1 2">NEAU-LLC</strain>
    </source>
</reference>
<evidence type="ECO:0000313" key="1">
    <source>
        <dbReference type="EMBL" id="MBD3941973.1"/>
    </source>
</evidence>
<dbReference type="EMBL" id="JACXZS010000005">
    <property type="protein sequence ID" value="MBD3941973.1"/>
    <property type="molecule type" value="Genomic_DNA"/>
</dbReference>
<dbReference type="Proteomes" id="UP000598426">
    <property type="component" value="Unassembled WGS sequence"/>
</dbReference>
<evidence type="ECO:0000313" key="2">
    <source>
        <dbReference type="Proteomes" id="UP000598426"/>
    </source>
</evidence>
<gene>
    <name evidence="1" type="ORF">IF188_09725</name>
</gene>
<proteinExistence type="predicted"/>
<protein>
    <submittedName>
        <fullName evidence="1">Uncharacterized protein</fullName>
    </submittedName>
</protein>
<organism evidence="1 2">
    <name type="scientific">Microbacterium helvum</name>
    <dbReference type="NCBI Taxonomy" id="2773713"/>
    <lineage>
        <taxon>Bacteria</taxon>
        <taxon>Bacillati</taxon>
        <taxon>Actinomycetota</taxon>
        <taxon>Actinomycetes</taxon>
        <taxon>Micrococcales</taxon>
        <taxon>Microbacteriaceae</taxon>
        <taxon>Microbacterium</taxon>
    </lineage>
</organism>
<dbReference type="RefSeq" id="WP_191171587.1">
    <property type="nucleotide sequence ID" value="NZ_JACXZS010000005.1"/>
</dbReference>
<accession>A0ABR8NMT7</accession>
<sequence>MKGLEFEVPEGTVAVVYIQHGEHGDVLAHYAERRDGVPVPREQLARALSQLAIVLLTRAEELDEAAS</sequence>
<comment type="caution">
    <text evidence="1">The sequence shown here is derived from an EMBL/GenBank/DDBJ whole genome shotgun (WGS) entry which is preliminary data.</text>
</comment>
<keyword evidence="2" id="KW-1185">Reference proteome</keyword>
<name>A0ABR8NMT7_9MICO</name>